<name>N2A0Z3_9FIRM</name>
<protein>
    <submittedName>
        <fullName evidence="1">Uncharacterized protein</fullName>
    </submittedName>
</protein>
<dbReference type="Proteomes" id="UP000012589">
    <property type="component" value="Unassembled WGS sequence"/>
</dbReference>
<evidence type="ECO:0000313" key="1">
    <source>
        <dbReference type="EMBL" id="EMZ21836.1"/>
    </source>
</evidence>
<keyword evidence="2" id="KW-1185">Reference proteome</keyword>
<accession>N2A0Z3</accession>
<sequence>MSQDFNYQEASSQCKTMEDITGKDGLVQKIMPSDR</sequence>
<dbReference type="AlphaFoldDB" id="N2A0Z3"/>
<dbReference type="STRING" id="1235802.C823_04287"/>
<proteinExistence type="predicted"/>
<dbReference type="EMBL" id="AQFT01000126">
    <property type="protein sequence ID" value="EMZ21836.1"/>
    <property type="molecule type" value="Genomic_DNA"/>
</dbReference>
<comment type="caution">
    <text evidence="1">The sequence shown here is derived from an EMBL/GenBank/DDBJ whole genome shotgun (WGS) entry which is preliminary data.</text>
</comment>
<reference evidence="1 2" key="1">
    <citation type="journal article" date="2014" name="Genome Announc.">
        <title>Draft genome sequences of the altered schaedler flora, a defined bacterial community from gnotobiotic mice.</title>
        <authorList>
            <person name="Wannemuehler M.J."/>
            <person name="Overstreet A.M."/>
            <person name="Ward D.V."/>
            <person name="Phillips G.J."/>
        </authorList>
    </citation>
    <scope>NUCLEOTIDE SEQUENCE [LARGE SCALE GENOMIC DNA]</scope>
    <source>
        <strain evidence="1 2">ASF492</strain>
    </source>
</reference>
<evidence type="ECO:0000313" key="2">
    <source>
        <dbReference type="Proteomes" id="UP000012589"/>
    </source>
</evidence>
<organism evidence="1 2">
    <name type="scientific">Eubacterium plexicaudatum ASF492</name>
    <dbReference type="NCBI Taxonomy" id="1235802"/>
    <lineage>
        <taxon>Bacteria</taxon>
        <taxon>Bacillati</taxon>
        <taxon>Bacillota</taxon>
        <taxon>Clostridia</taxon>
        <taxon>Eubacteriales</taxon>
        <taxon>Eubacteriaceae</taxon>
        <taxon>Eubacterium</taxon>
    </lineage>
</organism>
<dbReference type="PATRIC" id="fig|1235802.3.peg.4553"/>
<gene>
    <name evidence="1" type="ORF">C823_04287</name>
</gene>
<dbReference type="HOGENOM" id="CLU_3365027_0_0_9"/>